<evidence type="ECO:0000256" key="1">
    <source>
        <dbReference type="SAM" id="MobiDB-lite"/>
    </source>
</evidence>
<organism evidence="3 4">
    <name type="scientific">Oedothorax gibbosus</name>
    <dbReference type="NCBI Taxonomy" id="931172"/>
    <lineage>
        <taxon>Eukaryota</taxon>
        <taxon>Metazoa</taxon>
        <taxon>Ecdysozoa</taxon>
        <taxon>Arthropoda</taxon>
        <taxon>Chelicerata</taxon>
        <taxon>Arachnida</taxon>
        <taxon>Araneae</taxon>
        <taxon>Araneomorphae</taxon>
        <taxon>Entelegynae</taxon>
        <taxon>Araneoidea</taxon>
        <taxon>Linyphiidae</taxon>
        <taxon>Erigoninae</taxon>
        <taxon>Oedothorax</taxon>
    </lineage>
</organism>
<dbReference type="PANTHER" id="PTHR12307">
    <property type="entry name" value="PROTEIN PHOSPHATASE 1 REGULATORY SUBUNIT"/>
    <property type="match status" value="1"/>
</dbReference>
<reference evidence="3 4" key="1">
    <citation type="journal article" date="2022" name="Nat. Ecol. Evol.">
        <title>A masculinizing supergene underlies an exaggerated male reproductive morph in a spider.</title>
        <authorList>
            <person name="Hendrickx F."/>
            <person name="De Corte Z."/>
            <person name="Sonet G."/>
            <person name="Van Belleghem S.M."/>
            <person name="Kostlbacher S."/>
            <person name="Vangestel C."/>
        </authorList>
    </citation>
    <scope>NUCLEOTIDE SEQUENCE [LARGE SCALE GENOMIC DNA]</scope>
    <source>
        <strain evidence="3">W744_W776</strain>
    </source>
</reference>
<dbReference type="PANTHER" id="PTHR12307:SF36">
    <property type="entry name" value="GLYCOGEN-BINDING SUBUNIT 76A"/>
    <property type="match status" value="1"/>
</dbReference>
<dbReference type="Gene3D" id="2.60.40.2440">
    <property type="entry name" value="Carbohydrate binding type-21 domain"/>
    <property type="match status" value="1"/>
</dbReference>
<feature type="region of interest" description="Disordered" evidence="1">
    <location>
        <begin position="94"/>
        <end position="125"/>
    </location>
</feature>
<dbReference type="EMBL" id="JAFNEN010000057">
    <property type="protein sequence ID" value="KAG8197300.1"/>
    <property type="molecule type" value="Genomic_DNA"/>
</dbReference>
<dbReference type="GO" id="GO:2001069">
    <property type="term" value="F:glycogen binding"/>
    <property type="evidence" value="ECO:0007669"/>
    <property type="project" value="TreeGrafter"/>
</dbReference>
<feature type="compositionally biased region" description="Low complexity" evidence="1">
    <location>
        <begin position="111"/>
        <end position="122"/>
    </location>
</feature>
<dbReference type="GO" id="GO:0005979">
    <property type="term" value="P:regulation of glycogen biosynthetic process"/>
    <property type="evidence" value="ECO:0007669"/>
    <property type="project" value="TreeGrafter"/>
</dbReference>
<dbReference type="InterPro" id="IPR038175">
    <property type="entry name" value="CBM21_dom_sf"/>
</dbReference>
<dbReference type="InterPro" id="IPR050782">
    <property type="entry name" value="PP1_regulatory_subunit_3"/>
</dbReference>
<evidence type="ECO:0000259" key="2">
    <source>
        <dbReference type="PROSITE" id="PS51159"/>
    </source>
</evidence>
<proteinExistence type="predicted"/>
<name>A0AAV6VMI9_9ARAC</name>
<evidence type="ECO:0000313" key="4">
    <source>
        <dbReference type="Proteomes" id="UP000827092"/>
    </source>
</evidence>
<comment type="caution">
    <text evidence="3">The sequence shown here is derived from an EMBL/GenBank/DDBJ whole genome shotgun (WGS) entry which is preliminary data.</text>
</comment>
<dbReference type="GO" id="GO:0008157">
    <property type="term" value="F:protein phosphatase 1 binding"/>
    <property type="evidence" value="ECO:0007669"/>
    <property type="project" value="TreeGrafter"/>
</dbReference>
<dbReference type="PROSITE" id="PS51159">
    <property type="entry name" value="CBM21"/>
    <property type="match status" value="1"/>
</dbReference>
<accession>A0AAV6VMI9</accession>
<dbReference type="Proteomes" id="UP000827092">
    <property type="component" value="Unassembled WGS sequence"/>
</dbReference>
<dbReference type="Pfam" id="PF03370">
    <property type="entry name" value="CBM_21"/>
    <property type="match status" value="1"/>
</dbReference>
<keyword evidence="4" id="KW-1185">Reference proteome</keyword>
<gene>
    <name evidence="3" type="ORF">JTE90_007546</name>
</gene>
<feature type="domain" description="CBM21" evidence="2">
    <location>
        <begin position="198"/>
        <end position="305"/>
    </location>
</feature>
<protein>
    <recommendedName>
        <fullName evidence="2">CBM21 domain-containing protein</fullName>
    </recommendedName>
</protein>
<dbReference type="AlphaFoldDB" id="A0AAV6VMI9"/>
<evidence type="ECO:0000313" key="3">
    <source>
        <dbReference type="EMBL" id="KAG8197300.1"/>
    </source>
</evidence>
<sequence length="311" mass="34779">MDSENKNDTCDKLDIKKPELPELIISDATTTAYSDTNSSIIVETDSDLTVNSTEKDAKEDNDETNYLSTNTSSKECLVKYGSSSSAIEKDKMHYLSPGASSSGKNPRMARSTSLKTTSTSSSPNEKKIVRFADALGLDLADVRTFPKECLPKISKSAFADLKIPHNKPPRSHSRKGKVHKEKRLVPQFDQPGTDPQFFSRVKNDGVCLENIQVNGTTVRGMVMVSNLGFEKLVQVRYTTDSWSSITEIAAEFVPSNSTDKSFDRFSFRICVHLLQISEKLMFVIKYTVNGQDYWDNNHGNDYILECRSNNL</sequence>
<dbReference type="GO" id="GO:0000164">
    <property type="term" value="C:protein phosphatase type 1 complex"/>
    <property type="evidence" value="ECO:0007669"/>
    <property type="project" value="TreeGrafter"/>
</dbReference>
<feature type="region of interest" description="Disordered" evidence="1">
    <location>
        <begin position="49"/>
        <end position="68"/>
    </location>
</feature>
<dbReference type="InterPro" id="IPR005036">
    <property type="entry name" value="CBM21_dom"/>
</dbReference>